<reference evidence="8 9" key="1">
    <citation type="submission" date="2024-06" db="EMBL/GenBank/DDBJ databases">
        <title>A chromosome-level genome assembly of beet webworm, Loxostege sticticalis.</title>
        <authorList>
            <person name="Zhang Y."/>
        </authorList>
    </citation>
    <scope>NUCLEOTIDE SEQUENCE [LARGE SCALE GENOMIC DNA]</scope>
    <source>
        <strain evidence="8">AQ026</strain>
        <tissue evidence="8">Whole body</tissue>
    </source>
</reference>
<name>A0ABR3IK50_LOXSC</name>
<comment type="similarity">
    <text evidence="2">Belongs to the ATP-dependent AMP-binding enzyme family.</text>
</comment>
<dbReference type="EMBL" id="JBEUOH010000002">
    <property type="protein sequence ID" value="KAL0901469.1"/>
    <property type="molecule type" value="Genomic_DNA"/>
</dbReference>
<evidence type="ECO:0000256" key="3">
    <source>
        <dbReference type="ARBA" id="ARBA00022598"/>
    </source>
</evidence>
<sequence length="534" mass="58532">MSVISYIDGVFYGGSNFPIPSHMNFGRLMVDKLLENKNKVALISGDTGEKISYVDLAKKIVNVATALSKLGVRQGDVVAICSENRIEFYVAIIAVYYIGAVATFLNMAYTKDEVIHTVKISKPTFAFLSPSTQKLHYDTLKNHTTITKFIVFGDSATKEISFDKLTLDDPNGNVMPADFYGRAQTALILYSSGTTGLPKGAKITHLNLIATTFQTLSLPDNSRPVLTIAPWCNTMGIMTLNGFLRSGKTVVFLKRFDENLFLQVIEKYKVGEVLIAPPVLILLSKSPNVSKYDLSSVYMIHSGGAPLDSDVIALVKARLPNLRNVTQGYGMTESTGSIATELDAAPKQGSVGFVTEGIVVKIVDVETRAILGPNKRGEICLNGLVLFDGYIGKERGDDFDEEGFFKTGDIGYYDEDGFFFIVDRIKELIKYKAWQVSPAELEAVVLLHDAVKDVGVIGTPDSEAGELPTAFVVKKPGSNVTEKDILDFVGTKVSPWKRLRGGVKFIEEIPKTGSGKILRRKLRELLPKNVKSKL</sequence>
<evidence type="ECO:0000256" key="4">
    <source>
        <dbReference type="ARBA" id="ARBA00023140"/>
    </source>
</evidence>
<keyword evidence="3" id="KW-0436">Ligase</keyword>
<keyword evidence="5" id="KW-0472">Membrane</keyword>
<evidence type="ECO:0000313" key="9">
    <source>
        <dbReference type="Proteomes" id="UP001549920"/>
    </source>
</evidence>
<evidence type="ECO:0008006" key="10">
    <source>
        <dbReference type="Google" id="ProtNLM"/>
    </source>
</evidence>
<dbReference type="InterPro" id="IPR025110">
    <property type="entry name" value="AMP-bd_C"/>
</dbReference>
<dbReference type="InterPro" id="IPR042099">
    <property type="entry name" value="ANL_N_sf"/>
</dbReference>
<dbReference type="Gene3D" id="3.30.300.30">
    <property type="match status" value="1"/>
</dbReference>
<evidence type="ECO:0000313" key="8">
    <source>
        <dbReference type="EMBL" id="KAL0901469.1"/>
    </source>
</evidence>
<dbReference type="PROSITE" id="PS00455">
    <property type="entry name" value="AMP_BINDING"/>
    <property type="match status" value="1"/>
</dbReference>
<dbReference type="CDD" id="cd05911">
    <property type="entry name" value="Firefly_Luc_like"/>
    <property type="match status" value="1"/>
</dbReference>
<feature type="transmembrane region" description="Helical" evidence="5">
    <location>
        <begin position="88"/>
        <end position="109"/>
    </location>
</feature>
<dbReference type="InterPro" id="IPR000873">
    <property type="entry name" value="AMP-dep_synth/lig_dom"/>
</dbReference>
<evidence type="ECO:0000256" key="1">
    <source>
        <dbReference type="ARBA" id="ARBA00004275"/>
    </source>
</evidence>
<dbReference type="InterPro" id="IPR045851">
    <property type="entry name" value="AMP-bd_C_sf"/>
</dbReference>
<evidence type="ECO:0000256" key="5">
    <source>
        <dbReference type="SAM" id="Phobius"/>
    </source>
</evidence>
<accession>A0ABR3IK50</accession>
<comment type="caution">
    <text evidence="8">The sequence shown here is derived from an EMBL/GenBank/DDBJ whole genome shotgun (WGS) entry which is preliminary data.</text>
</comment>
<dbReference type="Pfam" id="PF13193">
    <property type="entry name" value="AMP-binding_C"/>
    <property type="match status" value="1"/>
</dbReference>
<dbReference type="InterPro" id="IPR020845">
    <property type="entry name" value="AMP-binding_CS"/>
</dbReference>
<feature type="domain" description="AMP-dependent synthetase/ligase" evidence="6">
    <location>
        <begin position="36"/>
        <end position="390"/>
    </location>
</feature>
<organism evidence="8 9">
    <name type="scientific">Loxostege sticticalis</name>
    <name type="common">Beet webworm moth</name>
    <dbReference type="NCBI Taxonomy" id="481309"/>
    <lineage>
        <taxon>Eukaryota</taxon>
        <taxon>Metazoa</taxon>
        <taxon>Ecdysozoa</taxon>
        <taxon>Arthropoda</taxon>
        <taxon>Hexapoda</taxon>
        <taxon>Insecta</taxon>
        <taxon>Pterygota</taxon>
        <taxon>Neoptera</taxon>
        <taxon>Endopterygota</taxon>
        <taxon>Lepidoptera</taxon>
        <taxon>Glossata</taxon>
        <taxon>Ditrysia</taxon>
        <taxon>Pyraloidea</taxon>
        <taxon>Crambidae</taxon>
        <taxon>Pyraustinae</taxon>
        <taxon>Loxostege</taxon>
    </lineage>
</organism>
<feature type="domain" description="AMP-binding enzyme C-terminal" evidence="7">
    <location>
        <begin position="440"/>
        <end position="516"/>
    </location>
</feature>
<keyword evidence="5" id="KW-0812">Transmembrane</keyword>
<keyword evidence="4" id="KW-0576">Peroxisome</keyword>
<evidence type="ECO:0000259" key="7">
    <source>
        <dbReference type="Pfam" id="PF13193"/>
    </source>
</evidence>
<dbReference type="Pfam" id="PF00501">
    <property type="entry name" value="AMP-binding"/>
    <property type="match status" value="1"/>
</dbReference>
<keyword evidence="9" id="KW-1185">Reference proteome</keyword>
<proteinExistence type="inferred from homology"/>
<evidence type="ECO:0000256" key="2">
    <source>
        <dbReference type="ARBA" id="ARBA00006432"/>
    </source>
</evidence>
<dbReference type="PANTHER" id="PTHR24096:SF149">
    <property type="entry name" value="AMP-BINDING DOMAIN-CONTAINING PROTEIN-RELATED"/>
    <property type="match status" value="1"/>
</dbReference>
<keyword evidence="5" id="KW-1133">Transmembrane helix</keyword>
<evidence type="ECO:0000259" key="6">
    <source>
        <dbReference type="Pfam" id="PF00501"/>
    </source>
</evidence>
<gene>
    <name evidence="8" type="ORF">ABMA27_006718</name>
</gene>
<dbReference type="Proteomes" id="UP001549920">
    <property type="component" value="Unassembled WGS sequence"/>
</dbReference>
<protein>
    <recommendedName>
        <fullName evidence="10">Luciferin 4-monooxygenase</fullName>
    </recommendedName>
</protein>
<comment type="subcellular location">
    <subcellularLocation>
        <location evidence="1">Peroxisome</location>
    </subcellularLocation>
</comment>
<dbReference type="Gene3D" id="3.40.50.12780">
    <property type="entry name" value="N-terminal domain of ligase-like"/>
    <property type="match status" value="1"/>
</dbReference>
<dbReference type="PANTHER" id="PTHR24096">
    <property type="entry name" value="LONG-CHAIN-FATTY-ACID--COA LIGASE"/>
    <property type="match status" value="1"/>
</dbReference>
<dbReference type="SUPFAM" id="SSF56801">
    <property type="entry name" value="Acetyl-CoA synthetase-like"/>
    <property type="match status" value="1"/>
</dbReference>